<evidence type="ECO:0008006" key="3">
    <source>
        <dbReference type="Google" id="ProtNLM"/>
    </source>
</evidence>
<evidence type="ECO:0000256" key="1">
    <source>
        <dbReference type="SAM" id="Phobius"/>
    </source>
</evidence>
<sequence>MRAASSNREDKTHRQPLWKDILKFNKNKVTLAVILVLVGITGIIVPVIPGLLLILLAIALFKKGWMEKIRTRLGLRKTV</sequence>
<keyword evidence="1" id="KW-0812">Transmembrane</keyword>
<organism evidence="2">
    <name type="scientific">Caldithrix abyssi</name>
    <dbReference type="NCBI Taxonomy" id="187145"/>
    <lineage>
        <taxon>Bacteria</taxon>
        <taxon>Pseudomonadati</taxon>
        <taxon>Calditrichota</taxon>
        <taxon>Calditrichia</taxon>
        <taxon>Calditrichales</taxon>
        <taxon>Calditrichaceae</taxon>
        <taxon>Caldithrix</taxon>
    </lineage>
</organism>
<keyword evidence="1" id="KW-0472">Membrane</keyword>
<comment type="caution">
    <text evidence="2">The sequence shown here is derived from an EMBL/GenBank/DDBJ whole genome shotgun (WGS) entry which is preliminary data.</text>
</comment>
<gene>
    <name evidence="2" type="ORF">ENK44_02905</name>
</gene>
<dbReference type="Proteomes" id="UP000885779">
    <property type="component" value="Unassembled WGS sequence"/>
</dbReference>
<dbReference type="EMBL" id="DRQG01000024">
    <property type="protein sequence ID" value="HGY54629.1"/>
    <property type="molecule type" value="Genomic_DNA"/>
</dbReference>
<protein>
    <recommendedName>
        <fullName evidence="3">DUF454 family protein</fullName>
    </recommendedName>
</protein>
<dbReference type="AlphaFoldDB" id="A0A7V4TYD9"/>
<reference evidence="2" key="1">
    <citation type="journal article" date="2020" name="mSystems">
        <title>Genome- and Community-Level Interaction Insights into Carbon Utilization and Element Cycling Functions of Hydrothermarchaeota in Hydrothermal Sediment.</title>
        <authorList>
            <person name="Zhou Z."/>
            <person name="Liu Y."/>
            <person name="Xu W."/>
            <person name="Pan J."/>
            <person name="Luo Z.H."/>
            <person name="Li M."/>
        </authorList>
    </citation>
    <scope>NUCLEOTIDE SEQUENCE [LARGE SCALE GENOMIC DNA]</scope>
    <source>
        <strain evidence="2">HyVt-577</strain>
    </source>
</reference>
<keyword evidence="1" id="KW-1133">Transmembrane helix</keyword>
<name>A0A7V4TYD9_CALAY</name>
<accession>A0A7V4TYD9</accession>
<proteinExistence type="predicted"/>
<feature type="transmembrane region" description="Helical" evidence="1">
    <location>
        <begin position="31"/>
        <end position="61"/>
    </location>
</feature>
<evidence type="ECO:0000313" key="2">
    <source>
        <dbReference type="EMBL" id="HGY54629.1"/>
    </source>
</evidence>